<keyword evidence="3 7" id="KW-0812">Transmembrane</keyword>
<comment type="similarity">
    <text evidence="2 7">Belongs to the nonaspanin (TM9SF) (TC 9.A.2) family.</text>
</comment>
<feature type="transmembrane region" description="Helical" evidence="7">
    <location>
        <begin position="270"/>
        <end position="293"/>
    </location>
</feature>
<feature type="transmembrane region" description="Helical" evidence="7">
    <location>
        <begin position="563"/>
        <end position="582"/>
    </location>
</feature>
<reference evidence="8" key="1">
    <citation type="submission" date="2021-01" db="EMBL/GenBank/DDBJ databases">
        <authorList>
            <person name="Corre E."/>
            <person name="Pelletier E."/>
            <person name="Niang G."/>
            <person name="Scheremetjew M."/>
            <person name="Finn R."/>
            <person name="Kale V."/>
            <person name="Holt S."/>
            <person name="Cochrane G."/>
            <person name="Meng A."/>
            <person name="Brown T."/>
            <person name="Cohen L."/>
        </authorList>
    </citation>
    <scope>NUCLEOTIDE SEQUENCE</scope>
    <source>
        <strain evidence="8">RCC1130</strain>
    </source>
</reference>
<feature type="signal peptide" evidence="7">
    <location>
        <begin position="1"/>
        <end position="16"/>
    </location>
</feature>
<dbReference type="InterPro" id="IPR004240">
    <property type="entry name" value="EMP70"/>
</dbReference>
<feature type="transmembrane region" description="Helical" evidence="7">
    <location>
        <begin position="408"/>
        <end position="428"/>
    </location>
</feature>
<feature type="transmembrane region" description="Helical" evidence="7">
    <location>
        <begin position="367"/>
        <end position="387"/>
    </location>
</feature>
<feature type="transmembrane region" description="Helical" evidence="7">
    <location>
        <begin position="484"/>
        <end position="511"/>
    </location>
</feature>
<name>A0A7S0NUL1_9EUKA</name>
<feature type="chain" id="PRO_5031591385" description="Transmembrane 9 superfamily member" evidence="7">
    <location>
        <begin position="17"/>
        <end position="633"/>
    </location>
</feature>
<proteinExistence type="inferred from homology"/>
<comment type="subcellular location">
    <subcellularLocation>
        <location evidence="1">Membrane</location>
        <topology evidence="1">Multi-pass membrane protein</topology>
    </subcellularLocation>
</comment>
<keyword evidence="4 7" id="KW-0732">Signal</keyword>
<evidence type="ECO:0000313" key="8">
    <source>
        <dbReference type="EMBL" id="CAD8534796.1"/>
    </source>
</evidence>
<feature type="transmembrane region" description="Helical" evidence="7">
    <location>
        <begin position="594"/>
        <end position="627"/>
    </location>
</feature>
<accession>A0A7S0NUL1</accession>
<evidence type="ECO:0000256" key="5">
    <source>
        <dbReference type="ARBA" id="ARBA00022989"/>
    </source>
</evidence>
<feature type="transmembrane region" description="Helical" evidence="7">
    <location>
        <begin position="523"/>
        <end position="551"/>
    </location>
</feature>
<evidence type="ECO:0000256" key="1">
    <source>
        <dbReference type="ARBA" id="ARBA00004141"/>
    </source>
</evidence>
<dbReference type="GO" id="GO:0072657">
    <property type="term" value="P:protein localization to membrane"/>
    <property type="evidence" value="ECO:0007669"/>
    <property type="project" value="TreeGrafter"/>
</dbReference>
<sequence>MLRQLMLLAGALSTDGFYLPGVAPREYKDGEKIEIKVNKLSSTKTQLPYDYYSLPFCKPSETYNAVENLGEVLHGSVIQNSAYDISMGKTDFKVLCRKEMTRKEASLLAQRIREDYRVHLIMDNLPAATKMIREMPDGKTITMYDRGYPLGFIGSSDRPGTSAHMAYVYNHLHFVIKFHTEPSFDGGRLVGFEVEPLSVKHQYKGKFSTDMGSLGLTSVPVGADLPPQPIQSKGDTPTEVIYTYDVKWELSDIKWASRWDLYLYMGDDQIHWFSIINSLAIVLLLTGIVAMIMMRTLRRDFNRYNEQDKEDLQEESGWKLVHADVFRPPDMPILLCASLGTGVQLLAMSAISILCAMLGFLSPANRGSLLTATILVFMLMGVPAGYISSNTYKSLKGAEWKKTTVLTATLYPGIVSVIFFTLNFFIWGQASSGAIPFTTMIALLLMWFGISVPLVFVGAFFGFKAKLVDPPTRTNEIPRQIPKQAWYMVGVFNVLMGGILPFGAIFIELFFMMTSVWLQRFYYVFGFLALVLLILVITCAEISIVLCYFQLCNEDYHWWWRSFLTSGSSGLYLFAYSIMYFFTQLEIIGFVPTLLYFTYMLVFAMLFCLITGTIGFISCYWFVWAIYGAIKVD</sequence>
<dbReference type="AlphaFoldDB" id="A0A7S0NUL1"/>
<evidence type="ECO:0000256" key="6">
    <source>
        <dbReference type="ARBA" id="ARBA00023136"/>
    </source>
</evidence>
<keyword evidence="5 7" id="KW-1133">Transmembrane helix</keyword>
<protein>
    <recommendedName>
        <fullName evidence="7">Transmembrane 9 superfamily member</fullName>
    </recommendedName>
</protein>
<dbReference type="EMBL" id="HBER01019962">
    <property type="protein sequence ID" value="CAD8534796.1"/>
    <property type="molecule type" value="Transcribed_RNA"/>
</dbReference>
<evidence type="ECO:0000256" key="7">
    <source>
        <dbReference type="RuleBase" id="RU363079"/>
    </source>
</evidence>
<evidence type="ECO:0000256" key="2">
    <source>
        <dbReference type="ARBA" id="ARBA00005227"/>
    </source>
</evidence>
<gene>
    <name evidence="8" type="ORF">CLEP1334_LOCUS10076</name>
</gene>
<dbReference type="Pfam" id="PF02990">
    <property type="entry name" value="EMP70"/>
    <property type="match status" value="1"/>
</dbReference>
<evidence type="ECO:0000256" key="4">
    <source>
        <dbReference type="ARBA" id="ARBA00022729"/>
    </source>
</evidence>
<organism evidence="8">
    <name type="scientific">Calcidiscus leptoporus</name>
    <dbReference type="NCBI Taxonomy" id="127549"/>
    <lineage>
        <taxon>Eukaryota</taxon>
        <taxon>Haptista</taxon>
        <taxon>Haptophyta</taxon>
        <taxon>Prymnesiophyceae</taxon>
        <taxon>Coccolithales</taxon>
        <taxon>Calcidiscaceae</taxon>
        <taxon>Calcidiscus</taxon>
    </lineage>
</organism>
<feature type="transmembrane region" description="Helical" evidence="7">
    <location>
        <begin position="440"/>
        <end position="463"/>
    </location>
</feature>
<dbReference type="GO" id="GO:0016020">
    <property type="term" value="C:membrane"/>
    <property type="evidence" value="ECO:0007669"/>
    <property type="project" value="UniProtKB-SubCell"/>
</dbReference>
<keyword evidence="6 7" id="KW-0472">Membrane</keyword>
<feature type="transmembrane region" description="Helical" evidence="7">
    <location>
        <begin position="333"/>
        <end position="361"/>
    </location>
</feature>
<dbReference type="PANTHER" id="PTHR10766">
    <property type="entry name" value="TRANSMEMBRANE 9 SUPERFAMILY PROTEIN"/>
    <property type="match status" value="1"/>
</dbReference>
<evidence type="ECO:0000256" key="3">
    <source>
        <dbReference type="ARBA" id="ARBA00022692"/>
    </source>
</evidence>